<feature type="binding site" evidence="2">
    <location>
        <position position="39"/>
    </location>
    <ligand>
        <name>Fe cation</name>
        <dbReference type="ChEBI" id="CHEBI:24875"/>
        <label>2</label>
    </ligand>
</feature>
<evidence type="ECO:0000256" key="2">
    <source>
        <dbReference type="PIRSR" id="PIRSR004789-51"/>
    </source>
</evidence>
<name>D5BPN1_PUNMI</name>
<dbReference type="KEGG" id="apb:SAR116_2290"/>
<accession>D5BPN1</accession>
<feature type="binding site" evidence="2">
    <location>
        <position position="40"/>
    </location>
    <ligand>
        <name>Fe cation</name>
        <dbReference type="ChEBI" id="CHEBI:24875"/>
        <label>1</label>
    </ligand>
</feature>
<evidence type="ECO:0000313" key="4">
    <source>
        <dbReference type="Proteomes" id="UP000007460"/>
    </source>
</evidence>
<dbReference type="Gene3D" id="3.60.21.10">
    <property type="match status" value="1"/>
</dbReference>
<dbReference type="SUPFAM" id="SSF56300">
    <property type="entry name" value="Metallo-dependent phosphatases"/>
    <property type="match status" value="1"/>
</dbReference>
<feature type="binding site" evidence="2">
    <location>
        <position position="8"/>
    </location>
    <ligand>
        <name>Fe cation</name>
        <dbReference type="ChEBI" id="CHEBI:24875"/>
        <label>1</label>
    </ligand>
</feature>
<protein>
    <submittedName>
        <fullName evidence="3">Metallophosphoesterase</fullName>
        <ecNumber evidence="3">3.6.1.-</ecNumber>
    </submittedName>
</protein>
<feature type="binding site" evidence="2">
    <location>
        <position position="67"/>
    </location>
    <ligand>
        <name>Fe cation</name>
        <dbReference type="ChEBI" id="CHEBI:24875"/>
        <label>2</label>
    </ligand>
</feature>
<dbReference type="GO" id="GO:0004113">
    <property type="term" value="F:2',3'-cyclic-nucleotide 3'-phosphodiesterase activity"/>
    <property type="evidence" value="ECO:0007669"/>
    <property type="project" value="TreeGrafter"/>
</dbReference>
<reference evidence="3 4" key="1">
    <citation type="journal article" date="2010" name="J. Bacteriol.">
        <title>Complete genome sequence of "Candidatus Puniceispirillum marinum" IMCC1322, a representative of the SAR116 clade in the Alphaproteobacteria.</title>
        <authorList>
            <person name="Oh H.M."/>
            <person name="Kwon K.K."/>
            <person name="Kang I."/>
            <person name="Kang S.G."/>
            <person name="Lee J.H."/>
            <person name="Kim S.J."/>
            <person name="Cho J.C."/>
        </authorList>
    </citation>
    <scope>NUCLEOTIDE SEQUENCE [LARGE SCALE GENOMIC DNA]</scope>
    <source>
        <strain evidence="3 4">IMCC1322</strain>
    </source>
</reference>
<evidence type="ECO:0000256" key="1">
    <source>
        <dbReference type="PIRSR" id="PIRSR004789-50"/>
    </source>
</evidence>
<dbReference type="STRING" id="488538.SAR116_2290"/>
<dbReference type="OrthoDB" id="9801109at2"/>
<dbReference type="EMBL" id="CP001751">
    <property type="protein sequence ID" value="ADE40533.1"/>
    <property type="molecule type" value="Genomic_DNA"/>
</dbReference>
<feature type="binding site" evidence="2">
    <location>
        <position position="178"/>
    </location>
    <ligand>
        <name>Fe cation</name>
        <dbReference type="ChEBI" id="CHEBI:24875"/>
        <label>2</label>
    </ligand>
</feature>
<keyword evidence="2" id="KW-0479">Metal-binding</keyword>
<keyword evidence="3" id="KW-0378">Hydrolase</keyword>
<dbReference type="Pfam" id="PF13277">
    <property type="entry name" value="YmdB"/>
    <property type="match status" value="1"/>
</dbReference>
<dbReference type="PIRSF" id="PIRSF004789">
    <property type="entry name" value="DR1281"/>
    <property type="match status" value="1"/>
</dbReference>
<dbReference type="AlphaFoldDB" id="D5BPN1"/>
<feature type="binding site" evidence="2">
    <location>
        <position position="153"/>
    </location>
    <ligand>
        <name>Fe cation</name>
        <dbReference type="ChEBI" id="CHEBI:24875"/>
        <label>2</label>
    </ligand>
</feature>
<gene>
    <name evidence="3" type="ordered locus">SAR116_2290</name>
</gene>
<evidence type="ECO:0000313" key="3">
    <source>
        <dbReference type="EMBL" id="ADE40533.1"/>
    </source>
</evidence>
<organism evidence="3 4">
    <name type="scientific">Puniceispirillum marinum (strain IMCC1322)</name>
    <dbReference type="NCBI Taxonomy" id="488538"/>
    <lineage>
        <taxon>Bacteria</taxon>
        <taxon>Pseudomonadati</taxon>
        <taxon>Pseudomonadota</taxon>
        <taxon>Alphaproteobacteria</taxon>
        <taxon>Candidatus Puniceispirillales</taxon>
        <taxon>Candidatus Puniceispirillaceae</taxon>
        <taxon>Candidatus Puniceispirillum</taxon>
    </lineage>
</organism>
<dbReference type="RefSeq" id="WP_013047160.1">
    <property type="nucleotide sequence ID" value="NC_014010.1"/>
</dbReference>
<feature type="binding site" evidence="2">
    <location>
        <position position="39"/>
    </location>
    <ligand>
        <name>Fe cation</name>
        <dbReference type="ChEBI" id="CHEBI:24875"/>
        <label>1</label>
    </ligand>
</feature>
<dbReference type="InterPro" id="IPR029052">
    <property type="entry name" value="Metallo-depent_PP-like"/>
</dbReference>
<dbReference type="InterPro" id="IPR005235">
    <property type="entry name" value="YmdB-like"/>
</dbReference>
<keyword evidence="4" id="KW-1185">Reference proteome</keyword>
<dbReference type="GO" id="GO:0046872">
    <property type="term" value="F:metal ion binding"/>
    <property type="evidence" value="ECO:0007669"/>
    <property type="project" value="UniProtKB-KW"/>
</dbReference>
<dbReference type="PANTHER" id="PTHR36303:SF1">
    <property type="entry name" value="2',3'-CYCLIC-NUCLEOTIDE 2'-PHOSPHODIESTERASE"/>
    <property type="match status" value="1"/>
</dbReference>
<sequence length="274" mass="28893">MRVLFLGDIVGRSARQAVIEQMSSLRESLALDFIVVNCENAAGGFGITPAICDLLFEAGADVLTTGNHVWDKREIIDYIANEPRLLRPINMAEGTPGVGVTTITNEAGARLCVINVMTNLFMAPNDPAFLALDDSLVRNKLGRDADFILVDAHGEATSEKMALGHLADGRASMLVGTHTHIPTADHHILPGGTAYQTDAGMCGDYDSVIGMEKQAATARFIGRSNPRLSVALGTPTLCGLVVESDDSGLAISVAPFRVGGHLSPTAGTDVIGRI</sequence>
<feature type="active site" description="Proton donor" evidence="1">
    <location>
        <position position="68"/>
    </location>
</feature>
<dbReference type="HOGENOM" id="CLU_068238_0_0_5"/>
<proteinExistence type="predicted"/>
<dbReference type="eggNOG" id="COG1692">
    <property type="taxonomic scope" value="Bacteria"/>
</dbReference>
<dbReference type="Proteomes" id="UP000007460">
    <property type="component" value="Chromosome"/>
</dbReference>
<dbReference type="EC" id="3.6.1.-" evidence="3"/>
<dbReference type="PANTHER" id="PTHR36303">
    <property type="entry name" value="2',3'-CYCLIC-NUCLEOTIDE 2'-PHOSPHODIESTERASE"/>
    <property type="match status" value="1"/>
</dbReference>
<feature type="binding site" evidence="2">
    <location>
        <position position="180"/>
    </location>
    <ligand>
        <name>Fe cation</name>
        <dbReference type="ChEBI" id="CHEBI:24875"/>
        <label>1</label>
    </ligand>
</feature>